<sequence>MRRSLTKIPYPVIGRATTTTTSIAAAFSTGSGGGRGRGRATPTPFQFTVDSPSQTEPENSKYDDASPPPNGHGRGRGKPLPSFSSLLNNESKAPPQGRGRGFIPTDSSSPPPPPPPPPQGESAQPSQRQPRPNVKLPFLFTKEEEAGDDSAESEALIRQEKTLPNDIMDVLGAGRGKAVKPPPAQFEKPKTENRHIRQRQQAKPRVDVASDVSAVDKRSPREELSQEEKAKKAVEILSRGGGEGGGGRAGAGARGGKGASGGRGRGRGDKKGRFSGTRRRGDKYDESDDESGGLYLGDPAEEEKMAKKLGPEIMNKLAEGFEEASSRALPSPMDDAYLDALQTNLSIECEPEYLMEEFGTNPDIDEKPPIPLRDALEKMKPFLMAYEGIKSQEEWEEIIEETMKTVPLMKEIVDYYSGPDRVTAKQQQEELDRVAKTLPASAPASVKRFTERAVLSLQSNPGWGFDKKCQFMDKLVMEVSKQYK</sequence>
<feature type="compositionally biased region" description="Basic and acidic residues" evidence="1">
    <location>
        <begin position="204"/>
        <end position="234"/>
    </location>
</feature>
<proteinExistence type="predicted"/>
<evidence type="ECO:0000256" key="1">
    <source>
        <dbReference type="SAM" id="MobiDB-lite"/>
    </source>
</evidence>
<dbReference type="AlphaFoldDB" id="A0AAV6W9C5"/>
<feature type="compositionally biased region" description="Polar residues" evidence="1">
    <location>
        <begin position="43"/>
        <end position="57"/>
    </location>
</feature>
<name>A0AAV6W9C5_9LAMI</name>
<reference evidence="2" key="1">
    <citation type="submission" date="2019-10" db="EMBL/GenBank/DDBJ databases">
        <authorList>
            <person name="Zhang R."/>
            <person name="Pan Y."/>
            <person name="Wang J."/>
            <person name="Ma R."/>
            <person name="Yu S."/>
        </authorList>
    </citation>
    <scope>NUCLEOTIDE SEQUENCE</scope>
    <source>
        <strain evidence="2">LA-IB0</strain>
        <tissue evidence="2">Leaf</tissue>
    </source>
</reference>
<evidence type="ECO:0000313" key="3">
    <source>
        <dbReference type="Proteomes" id="UP000826271"/>
    </source>
</evidence>
<feature type="compositionally biased region" description="Pro residues" evidence="1">
    <location>
        <begin position="109"/>
        <end position="119"/>
    </location>
</feature>
<feature type="compositionally biased region" description="Low complexity" evidence="1">
    <location>
        <begin position="14"/>
        <end position="29"/>
    </location>
</feature>
<comment type="caution">
    <text evidence="2">The sequence shown here is derived from an EMBL/GenBank/DDBJ whole genome shotgun (WGS) entry which is preliminary data.</text>
</comment>
<protein>
    <recommendedName>
        <fullName evidence="4">Hydroxyproline-rich glycoprotein family protein</fullName>
    </recommendedName>
</protein>
<feature type="compositionally biased region" description="Gly residues" evidence="1">
    <location>
        <begin position="239"/>
        <end position="263"/>
    </location>
</feature>
<feature type="region of interest" description="Disordered" evidence="1">
    <location>
        <begin position="1"/>
        <end position="308"/>
    </location>
</feature>
<feature type="compositionally biased region" description="Polar residues" evidence="1">
    <location>
        <begin position="82"/>
        <end position="91"/>
    </location>
</feature>
<accession>A0AAV6W9C5</accession>
<dbReference type="PANTHER" id="PTHR47911">
    <property type="entry name" value="HYDROXYPROLINE-RICH GLYCOPROTEIN-LIKE"/>
    <property type="match status" value="1"/>
</dbReference>
<evidence type="ECO:0008006" key="4">
    <source>
        <dbReference type="Google" id="ProtNLM"/>
    </source>
</evidence>
<feature type="compositionally biased region" description="Polar residues" evidence="1">
    <location>
        <begin position="121"/>
        <end position="130"/>
    </location>
</feature>
<gene>
    <name evidence="2" type="ORF">BUALT_Bualt18G0090200</name>
</gene>
<keyword evidence="3" id="KW-1185">Reference proteome</keyword>
<evidence type="ECO:0000313" key="2">
    <source>
        <dbReference type="EMBL" id="KAG8365300.1"/>
    </source>
</evidence>
<dbReference type="EMBL" id="WHWC01000018">
    <property type="protein sequence ID" value="KAG8365300.1"/>
    <property type="molecule type" value="Genomic_DNA"/>
</dbReference>
<organism evidence="2 3">
    <name type="scientific">Buddleja alternifolia</name>
    <dbReference type="NCBI Taxonomy" id="168488"/>
    <lineage>
        <taxon>Eukaryota</taxon>
        <taxon>Viridiplantae</taxon>
        <taxon>Streptophyta</taxon>
        <taxon>Embryophyta</taxon>
        <taxon>Tracheophyta</taxon>
        <taxon>Spermatophyta</taxon>
        <taxon>Magnoliopsida</taxon>
        <taxon>eudicotyledons</taxon>
        <taxon>Gunneridae</taxon>
        <taxon>Pentapetalae</taxon>
        <taxon>asterids</taxon>
        <taxon>lamiids</taxon>
        <taxon>Lamiales</taxon>
        <taxon>Scrophulariaceae</taxon>
        <taxon>Buddlejeae</taxon>
        <taxon>Buddleja</taxon>
    </lineage>
</organism>
<dbReference type="PANTHER" id="PTHR47911:SF1">
    <property type="entry name" value="OS06G0664400 PROTEIN"/>
    <property type="match status" value="1"/>
</dbReference>
<dbReference type="Proteomes" id="UP000826271">
    <property type="component" value="Unassembled WGS sequence"/>
</dbReference>